<proteinExistence type="predicted"/>
<accession>A0A3N4MAP4</accession>
<evidence type="ECO:0000313" key="4">
    <source>
        <dbReference type="Proteomes" id="UP000279089"/>
    </source>
</evidence>
<sequence>METRTLGNTGFRIAPLMFGGNVFGWTADEPTSFRLLDAFTDAGFNAVDTADTYTRWVPGNTGGDSERVIGKWLRKTGKRDKIILATKVGGVFSEEKRGLKKAYILQSIEDSLQRLQTDYIDLYQTHYDDEETRIAETLEAYAEIIKSGKVRAIGTSNMSLPRIIASAALSKEKGFPKYQTLQPEYNLFDREKFETEYAPYAMEHNLGVIPYFALASGFLTGKYRTAEDITNSSRAKYLGKYMTERGFRILDALDNVAARYHAKPAMIAIAWLMNRPGVTAPIASATSLTQLDELLRAVSLKLDTDAMDQLNAASDYNN</sequence>
<dbReference type="InterPro" id="IPR036812">
    <property type="entry name" value="NAD(P)_OxRdtase_dom_sf"/>
</dbReference>
<reference evidence="4" key="1">
    <citation type="submission" date="2018-11" db="EMBL/GenBank/DDBJ databases">
        <title>Chitinophaga lutea sp.nov., isolate from arsenic contaminated soil.</title>
        <authorList>
            <person name="Zong Y."/>
        </authorList>
    </citation>
    <scope>NUCLEOTIDE SEQUENCE [LARGE SCALE GENOMIC DNA]</scope>
    <source>
        <strain evidence="4">YLT18</strain>
    </source>
</reference>
<evidence type="ECO:0000313" key="3">
    <source>
        <dbReference type="EMBL" id="RPD38796.1"/>
    </source>
</evidence>
<evidence type="ECO:0000256" key="1">
    <source>
        <dbReference type="ARBA" id="ARBA00023002"/>
    </source>
</evidence>
<dbReference type="PANTHER" id="PTHR43364">
    <property type="entry name" value="NADH-SPECIFIC METHYLGLYOXAL REDUCTASE-RELATED"/>
    <property type="match status" value="1"/>
</dbReference>
<dbReference type="OrthoDB" id="9773828at2"/>
<dbReference type="FunFam" id="3.20.20.100:FF:000004">
    <property type="entry name" value="Oxidoreductase, aldo/keto reductase"/>
    <property type="match status" value="1"/>
</dbReference>
<dbReference type="InterPro" id="IPR020471">
    <property type="entry name" value="AKR"/>
</dbReference>
<dbReference type="GO" id="GO:0005829">
    <property type="term" value="C:cytosol"/>
    <property type="evidence" value="ECO:0007669"/>
    <property type="project" value="TreeGrafter"/>
</dbReference>
<dbReference type="InterPro" id="IPR023210">
    <property type="entry name" value="NADP_OxRdtase_dom"/>
</dbReference>
<dbReference type="Gene3D" id="3.20.20.100">
    <property type="entry name" value="NADP-dependent oxidoreductase domain"/>
    <property type="match status" value="1"/>
</dbReference>
<dbReference type="PANTHER" id="PTHR43364:SF6">
    <property type="entry name" value="OXIDOREDUCTASE-RELATED"/>
    <property type="match status" value="1"/>
</dbReference>
<evidence type="ECO:0000259" key="2">
    <source>
        <dbReference type="Pfam" id="PF00248"/>
    </source>
</evidence>
<dbReference type="EMBL" id="RMBX01000014">
    <property type="protein sequence ID" value="RPD38796.1"/>
    <property type="molecule type" value="Genomic_DNA"/>
</dbReference>
<organism evidence="3 4">
    <name type="scientific">Chitinophaga barathri</name>
    <dbReference type="NCBI Taxonomy" id="1647451"/>
    <lineage>
        <taxon>Bacteria</taxon>
        <taxon>Pseudomonadati</taxon>
        <taxon>Bacteroidota</taxon>
        <taxon>Chitinophagia</taxon>
        <taxon>Chitinophagales</taxon>
        <taxon>Chitinophagaceae</taxon>
        <taxon>Chitinophaga</taxon>
    </lineage>
</organism>
<dbReference type="PRINTS" id="PR00069">
    <property type="entry name" value="ALDKETRDTASE"/>
</dbReference>
<dbReference type="RefSeq" id="WP_120518862.1">
    <property type="nucleotide sequence ID" value="NZ_QXZY01000014.1"/>
</dbReference>
<comment type="caution">
    <text evidence="3">The sequence shown here is derived from an EMBL/GenBank/DDBJ whole genome shotgun (WGS) entry which is preliminary data.</text>
</comment>
<dbReference type="Pfam" id="PF00248">
    <property type="entry name" value="Aldo_ket_red"/>
    <property type="match status" value="1"/>
</dbReference>
<gene>
    <name evidence="3" type="ORF">EG028_23160</name>
</gene>
<dbReference type="SUPFAM" id="SSF51430">
    <property type="entry name" value="NAD(P)-linked oxidoreductase"/>
    <property type="match status" value="1"/>
</dbReference>
<dbReference type="AlphaFoldDB" id="A0A3N4MAP4"/>
<dbReference type="GO" id="GO:0016491">
    <property type="term" value="F:oxidoreductase activity"/>
    <property type="evidence" value="ECO:0007669"/>
    <property type="project" value="UniProtKB-KW"/>
</dbReference>
<keyword evidence="1" id="KW-0560">Oxidoreductase</keyword>
<dbReference type="CDD" id="cd19081">
    <property type="entry name" value="AKR_AKR9C1"/>
    <property type="match status" value="1"/>
</dbReference>
<name>A0A3N4MAP4_9BACT</name>
<keyword evidence="4" id="KW-1185">Reference proteome</keyword>
<dbReference type="InterPro" id="IPR050523">
    <property type="entry name" value="AKR_Detox_Biosynth"/>
</dbReference>
<protein>
    <submittedName>
        <fullName evidence="3">Aldo/keto reductase</fullName>
    </submittedName>
</protein>
<feature type="domain" description="NADP-dependent oxidoreductase" evidence="2">
    <location>
        <begin position="15"/>
        <end position="313"/>
    </location>
</feature>
<dbReference type="Proteomes" id="UP000279089">
    <property type="component" value="Unassembled WGS sequence"/>
</dbReference>